<dbReference type="InterPro" id="IPR007497">
    <property type="entry name" value="SIMPL/DUF541"/>
</dbReference>
<accession>A0A5B8J4U1</accession>
<dbReference type="KEGG" id="sqz:FQU76_06615"/>
<dbReference type="PANTHER" id="PTHR34387">
    <property type="entry name" value="SLR1258 PROTEIN"/>
    <property type="match status" value="1"/>
</dbReference>
<dbReference type="InterPro" id="IPR052022">
    <property type="entry name" value="26kDa_periplasmic_antigen"/>
</dbReference>
<dbReference type="OrthoDB" id="3689574at2"/>
<dbReference type="RefSeq" id="WP_146479553.1">
    <property type="nucleotide sequence ID" value="NZ_CP042266.1"/>
</dbReference>
<protein>
    <submittedName>
        <fullName evidence="1">DUF541 domain-containing protein</fullName>
    </submittedName>
</protein>
<evidence type="ECO:0000313" key="1">
    <source>
        <dbReference type="EMBL" id="QDY76256.1"/>
    </source>
</evidence>
<dbReference type="EMBL" id="CP042266">
    <property type="protein sequence ID" value="QDY76256.1"/>
    <property type="molecule type" value="Genomic_DNA"/>
</dbReference>
<dbReference type="Gene3D" id="3.30.70.2970">
    <property type="entry name" value="Protein of unknown function (DUF541), domain 2"/>
    <property type="match status" value="1"/>
</dbReference>
<dbReference type="Proteomes" id="UP000320580">
    <property type="component" value="Chromosome"/>
</dbReference>
<sequence length="235" mass="25114">MTEVSPVPFQPYGTPAAPRVAVCGEARLEVDPEIARITVVVRARGVDRRGALDDLTRRNQAALDLLRSYGDAVEKLETGMLSITPELSRRGRGDGVRTYHGVVHINAEVADFTVLGELTGRLADLELTAVSGPWWELRPDSPAHGAARRQAVLEAVKRAREYAEALGARPVALVELADAAAEAVHPYDAPIAVSARAAGGGFALAEAAPELDLEPRRQTVHAQVNARFVITPPAL</sequence>
<keyword evidence="2" id="KW-1185">Reference proteome</keyword>
<organism evidence="1 2">
    <name type="scientific">Streptomyces qinzhouensis</name>
    <dbReference type="NCBI Taxonomy" id="2599401"/>
    <lineage>
        <taxon>Bacteria</taxon>
        <taxon>Bacillati</taxon>
        <taxon>Actinomycetota</taxon>
        <taxon>Actinomycetes</taxon>
        <taxon>Kitasatosporales</taxon>
        <taxon>Streptomycetaceae</taxon>
        <taxon>Streptomyces</taxon>
    </lineage>
</organism>
<name>A0A5B8J4U1_9ACTN</name>
<evidence type="ECO:0000313" key="2">
    <source>
        <dbReference type="Proteomes" id="UP000320580"/>
    </source>
</evidence>
<dbReference type="Pfam" id="PF04402">
    <property type="entry name" value="SIMPL"/>
    <property type="match status" value="1"/>
</dbReference>
<gene>
    <name evidence="1" type="ORF">FQU76_06615</name>
</gene>
<proteinExistence type="predicted"/>
<dbReference type="Gene3D" id="3.30.110.170">
    <property type="entry name" value="Protein of unknown function (DUF541), domain 1"/>
    <property type="match status" value="1"/>
</dbReference>
<reference evidence="1 2" key="1">
    <citation type="submission" date="2019-07" db="EMBL/GenBank/DDBJ databases">
        <authorList>
            <person name="Zhu P."/>
        </authorList>
    </citation>
    <scope>NUCLEOTIDE SEQUENCE [LARGE SCALE GENOMIC DNA]</scope>
    <source>
        <strain evidence="1 2">SSL-25</strain>
    </source>
</reference>
<dbReference type="PANTHER" id="PTHR34387:SF1">
    <property type="entry name" value="PERIPLASMIC IMMUNOGENIC PROTEIN"/>
    <property type="match status" value="1"/>
</dbReference>
<dbReference type="AlphaFoldDB" id="A0A5B8J4U1"/>
<dbReference type="GO" id="GO:0006974">
    <property type="term" value="P:DNA damage response"/>
    <property type="evidence" value="ECO:0007669"/>
    <property type="project" value="TreeGrafter"/>
</dbReference>